<gene>
    <name evidence="2" type="ORF">TRIUR3_22710</name>
</gene>
<protein>
    <recommendedName>
        <fullName evidence="1">F-box protein At3g26010-like beta-propeller domain-containing protein</fullName>
    </recommendedName>
</protein>
<reference evidence="3" key="2">
    <citation type="submission" date="2018-03" db="EMBL/GenBank/DDBJ databases">
        <title>The Triticum urartu genome reveals the dynamic nature of wheat genome evolution.</title>
        <authorList>
            <person name="Ling H."/>
            <person name="Ma B."/>
            <person name="Shi X."/>
            <person name="Liu H."/>
            <person name="Dong L."/>
            <person name="Sun H."/>
            <person name="Cao Y."/>
            <person name="Gao Q."/>
            <person name="Zheng S."/>
            <person name="Li Y."/>
            <person name="Yu Y."/>
            <person name="Du H."/>
            <person name="Qi M."/>
            <person name="Li Y."/>
            <person name="Yu H."/>
            <person name="Cui Y."/>
            <person name="Wang N."/>
            <person name="Chen C."/>
            <person name="Wu H."/>
            <person name="Zhao Y."/>
            <person name="Zhang J."/>
            <person name="Li Y."/>
            <person name="Zhou W."/>
            <person name="Zhang B."/>
            <person name="Hu W."/>
            <person name="Eijk M."/>
            <person name="Tang J."/>
            <person name="Witsenboer H."/>
            <person name="Zhao S."/>
            <person name="Li Z."/>
            <person name="Zhang A."/>
            <person name="Wang D."/>
            <person name="Liang C."/>
        </authorList>
    </citation>
    <scope>NUCLEOTIDE SEQUENCE [LARGE SCALE GENOMIC DNA]</scope>
    <source>
        <strain evidence="3">cv. G1812</strain>
    </source>
</reference>
<keyword evidence="4" id="KW-1185">Reference proteome</keyword>
<evidence type="ECO:0000313" key="3">
    <source>
        <dbReference type="EnsemblPlants" id="TuG1812G0600000610.01.T01.cds429202"/>
    </source>
</evidence>
<dbReference type="Proteomes" id="UP000015106">
    <property type="component" value="Chromosome 6"/>
</dbReference>
<dbReference type="Pfam" id="PF24750">
    <property type="entry name" value="b-prop_At3g26010-like"/>
    <property type="match status" value="1"/>
</dbReference>
<dbReference type="PANTHER" id="PTHR33186:SF13">
    <property type="entry name" value="OS10G0138300 PROTEIN"/>
    <property type="match status" value="1"/>
</dbReference>
<accession>M8A0M9</accession>
<reference evidence="3" key="3">
    <citation type="submission" date="2022-06" db="UniProtKB">
        <authorList>
            <consortium name="EnsemblPlants"/>
        </authorList>
    </citation>
    <scope>IDENTIFICATION</scope>
</reference>
<reference evidence="2 4" key="1">
    <citation type="journal article" date="2013" name="Nature">
        <title>Draft genome of the wheat A-genome progenitor Triticum urartu.</title>
        <authorList>
            <person name="Ling H.Q."/>
            <person name="Zhao S."/>
            <person name="Liu D."/>
            <person name="Wang J."/>
            <person name="Sun H."/>
            <person name="Zhang C."/>
            <person name="Fan H."/>
            <person name="Li D."/>
            <person name="Dong L."/>
            <person name="Tao Y."/>
            <person name="Gao C."/>
            <person name="Wu H."/>
            <person name="Li Y."/>
            <person name="Cui Y."/>
            <person name="Guo X."/>
            <person name="Zheng S."/>
            <person name="Wang B."/>
            <person name="Yu K."/>
            <person name="Liang Q."/>
            <person name="Yang W."/>
            <person name="Lou X."/>
            <person name="Chen J."/>
            <person name="Feng M."/>
            <person name="Jian J."/>
            <person name="Zhang X."/>
            <person name="Luo G."/>
            <person name="Jiang Y."/>
            <person name="Liu J."/>
            <person name="Wang Z."/>
            <person name="Sha Y."/>
            <person name="Zhang B."/>
            <person name="Wu H."/>
            <person name="Tang D."/>
            <person name="Shen Q."/>
            <person name="Xue P."/>
            <person name="Zou S."/>
            <person name="Wang X."/>
            <person name="Liu X."/>
            <person name="Wang F."/>
            <person name="Yang Y."/>
            <person name="An X."/>
            <person name="Dong Z."/>
            <person name="Zhang K."/>
            <person name="Zhang X."/>
            <person name="Luo M.C."/>
            <person name="Dvorak J."/>
            <person name="Tong Y."/>
            <person name="Wang J."/>
            <person name="Yang H."/>
            <person name="Li Z."/>
            <person name="Wang D."/>
            <person name="Zhang A."/>
            <person name="Wang J."/>
        </authorList>
    </citation>
    <scope>NUCLEOTIDE SEQUENCE</scope>
    <source>
        <strain evidence="4">cv. G1812</strain>
    </source>
</reference>
<dbReference type="AlphaFoldDB" id="M8A0M9"/>
<dbReference type="EnsemblPlants" id="TuG1812G0600000610.01.T01">
    <property type="protein sequence ID" value="TuG1812G0600000610.01.T01.cds429202"/>
    <property type="gene ID" value="TuG1812G0600000610.01"/>
</dbReference>
<organism evidence="2">
    <name type="scientific">Triticum urartu</name>
    <name type="common">Red wild einkorn</name>
    <name type="synonym">Crithodium urartu</name>
    <dbReference type="NCBI Taxonomy" id="4572"/>
    <lineage>
        <taxon>Eukaryota</taxon>
        <taxon>Viridiplantae</taxon>
        <taxon>Streptophyta</taxon>
        <taxon>Embryophyta</taxon>
        <taxon>Tracheophyta</taxon>
        <taxon>Spermatophyta</taxon>
        <taxon>Magnoliopsida</taxon>
        <taxon>Liliopsida</taxon>
        <taxon>Poales</taxon>
        <taxon>Poaceae</taxon>
        <taxon>BOP clade</taxon>
        <taxon>Pooideae</taxon>
        <taxon>Triticodae</taxon>
        <taxon>Triticeae</taxon>
        <taxon>Triticinae</taxon>
        <taxon>Triticum</taxon>
    </lineage>
</organism>
<evidence type="ECO:0000313" key="2">
    <source>
        <dbReference type="EMBL" id="EMS58175.1"/>
    </source>
</evidence>
<evidence type="ECO:0000259" key="1">
    <source>
        <dbReference type="Pfam" id="PF24750"/>
    </source>
</evidence>
<feature type="domain" description="F-box protein At3g26010-like beta-propeller" evidence="1">
    <location>
        <begin position="21"/>
        <end position="111"/>
    </location>
</feature>
<evidence type="ECO:0000313" key="4">
    <source>
        <dbReference type="Proteomes" id="UP000015106"/>
    </source>
</evidence>
<name>M8A0M9_TRIUA</name>
<dbReference type="Gramene" id="TuG1812G0600000610.01.T01">
    <property type="protein sequence ID" value="TuG1812G0600000610.01.T01.cds429202"/>
    <property type="gene ID" value="TuG1812G0600000610.01"/>
</dbReference>
<dbReference type="InterPro" id="IPR056592">
    <property type="entry name" value="Beta-prop_At3g26010-like"/>
</dbReference>
<dbReference type="EMBL" id="KD136388">
    <property type="protein sequence ID" value="EMS58175.1"/>
    <property type="molecule type" value="Genomic_DNA"/>
</dbReference>
<proteinExistence type="predicted"/>
<dbReference type="PANTHER" id="PTHR33186">
    <property type="entry name" value="OS10G0136150 PROTEIN-RELATED"/>
    <property type="match status" value="1"/>
</dbReference>
<sequence>MEAPDLVPADRFSVHLHDAGYHFHLLSCRHGLVLISHSSRNQVLVWDPVNGDQHHIAAPLGFDMKSTPMDGAVLRVAGDAHHFRVVLVSYKQEDEQATVSIYLSETGGWSDLISTPVPGKAMDYEGMPAVLAGDSLCWLLPGDNISVILEVDLDSQSLAAIRVPTNMFAEGRLDGYASRGWRFGHTLSVRIHGRVMEEEYRLRWCCFMGAGTNY</sequence>